<protein>
    <submittedName>
        <fullName evidence="1">Uncharacterized protein</fullName>
    </submittedName>
</protein>
<proteinExistence type="predicted"/>
<sequence>MLAPFNAHGSGISKAIPDGDARLRFVNLCDTHLHSSGGFPQRGAPAD</sequence>
<name>A0A975BGE7_9BACT</name>
<keyword evidence="2" id="KW-1185">Reference proteome</keyword>
<evidence type="ECO:0000313" key="1">
    <source>
        <dbReference type="EMBL" id="QTA85042.1"/>
    </source>
</evidence>
<gene>
    <name evidence="1" type="ORF">dnm_010450</name>
</gene>
<accession>A0A975BGE7</accession>
<organism evidence="1 2">
    <name type="scientific">Desulfonema magnum</name>
    <dbReference type="NCBI Taxonomy" id="45655"/>
    <lineage>
        <taxon>Bacteria</taxon>
        <taxon>Pseudomonadati</taxon>
        <taxon>Thermodesulfobacteriota</taxon>
        <taxon>Desulfobacteria</taxon>
        <taxon>Desulfobacterales</taxon>
        <taxon>Desulfococcaceae</taxon>
        <taxon>Desulfonema</taxon>
    </lineage>
</organism>
<dbReference type="AlphaFoldDB" id="A0A975BGE7"/>
<dbReference type="Proteomes" id="UP000663722">
    <property type="component" value="Chromosome"/>
</dbReference>
<evidence type="ECO:0000313" key="2">
    <source>
        <dbReference type="Proteomes" id="UP000663722"/>
    </source>
</evidence>
<reference evidence="1" key="1">
    <citation type="journal article" date="2021" name="Microb. Physiol.">
        <title>Proteogenomic Insights into the Physiology of Marine, Sulfate-Reducing, Filamentous Desulfonema limicola and Desulfonema magnum.</title>
        <authorList>
            <person name="Schnaars V."/>
            <person name="Wohlbrand L."/>
            <person name="Scheve S."/>
            <person name="Hinrichs C."/>
            <person name="Reinhardt R."/>
            <person name="Rabus R."/>
        </authorList>
    </citation>
    <scope>NUCLEOTIDE SEQUENCE</scope>
    <source>
        <strain evidence="1">4be13</strain>
    </source>
</reference>
<dbReference type="KEGG" id="dmm:dnm_010450"/>
<dbReference type="EMBL" id="CP061800">
    <property type="protein sequence ID" value="QTA85042.1"/>
    <property type="molecule type" value="Genomic_DNA"/>
</dbReference>